<name>A0A9N9H744_FUNMO</name>
<sequence>MSLSNFYWAQDSIKWFIPRKAYWILFAAIRDIYTTVLVVCMLDMGRKFYEKYRWNTTLFKITIIELIIFDCVNIADIVLIFWQQRNLSNFPLFIGQLLLGVITTTCSFLYAFLPVIALHLNNTKQPSSMTKLRNNISAQSAAVGTWYMSVTGVLSISYLTLYLITFVFTEELNYSPIGNAFDSILRTCISLSIALPPPSKLIHIMKLKIVGRMSTYVTPKDLEDNRKAAANGGVERN</sequence>
<reference evidence="2" key="1">
    <citation type="submission" date="2021-06" db="EMBL/GenBank/DDBJ databases">
        <authorList>
            <person name="Kallberg Y."/>
            <person name="Tangrot J."/>
            <person name="Rosling A."/>
        </authorList>
    </citation>
    <scope>NUCLEOTIDE SEQUENCE</scope>
    <source>
        <strain evidence="2">87-6 pot B 2015</strain>
    </source>
</reference>
<evidence type="ECO:0000313" key="2">
    <source>
        <dbReference type="EMBL" id="CAG8652163.1"/>
    </source>
</evidence>
<feature type="transmembrane region" description="Helical" evidence="1">
    <location>
        <begin position="141"/>
        <end position="164"/>
    </location>
</feature>
<dbReference type="AlphaFoldDB" id="A0A9N9H744"/>
<proteinExistence type="predicted"/>
<gene>
    <name evidence="2" type="ORF">FMOSSE_LOCUS11530</name>
</gene>
<evidence type="ECO:0000256" key="1">
    <source>
        <dbReference type="SAM" id="Phobius"/>
    </source>
</evidence>
<feature type="transmembrane region" description="Helical" evidence="1">
    <location>
        <begin position="20"/>
        <end position="42"/>
    </location>
</feature>
<keyword evidence="1" id="KW-0812">Transmembrane</keyword>
<comment type="caution">
    <text evidence="2">The sequence shown here is derived from an EMBL/GenBank/DDBJ whole genome shotgun (WGS) entry which is preliminary data.</text>
</comment>
<keyword evidence="1" id="KW-0472">Membrane</keyword>
<feature type="transmembrane region" description="Helical" evidence="1">
    <location>
        <begin position="63"/>
        <end position="82"/>
    </location>
</feature>
<dbReference type="EMBL" id="CAJVPP010004572">
    <property type="protein sequence ID" value="CAG8652163.1"/>
    <property type="molecule type" value="Genomic_DNA"/>
</dbReference>
<keyword evidence="3" id="KW-1185">Reference proteome</keyword>
<protein>
    <submittedName>
        <fullName evidence="2">4117_t:CDS:1</fullName>
    </submittedName>
</protein>
<organism evidence="2 3">
    <name type="scientific">Funneliformis mosseae</name>
    <name type="common">Endomycorrhizal fungus</name>
    <name type="synonym">Glomus mosseae</name>
    <dbReference type="NCBI Taxonomy" id="27381"/>
    <lineage>
        <taxon>Eukaryota</taxon>
        <taxon>Fungi</taxon>
        <taxon>Fungi incertae sedis</taxon>
        <taxon>Mucoromycota</taxon>
        <taxon>Glomeromycotina</taxon>
        <taxon>Glomeromycetes</taxon>
        <taxon>Glomerales</taxon>
        <taxon>Glomeraceae</taxon>
        <taxon>Funneliformis</taxon>
    </lineage>
</organism>
<evidence type="ECO:0000313" key="3">
    <source>
        <dbReference type="Proteomes" id="UP000789375"/>
    </source>
</evidence>
<dbReference type="Proteomes" id="UP000789375">
    <property type="component" value="Unassembled WGS sequence"/>
</dbReference>
<accession>A0A9N9H744</accession>
<feature type="transmembrane region" description="Helical" evidence="1">
    <location>
        <begin position="94"/>
        <end position="120"/>
    </location>
</feature>
<keyword evidence="1" id="KW-1133">Transmembrane helix</keyword>